<comment type="function">
    <text evidence="9">Involved in pyrimidine base degradation. Catalyzes physiologically the reduction of uracil to 5,6-dihydrouracil (DHU) by using NADH as a specific cosubstrate. It also catalyzes the reverse reaction and the reduction of thymine to 5,6-dihydrothymine (DHT).</text>
</comment>
<feature type="domain" description="4Fe-4S ferredoxin-type" evidence="12">
    <location>
        <begin position="39"/>
        <end position="69"/>
    </location>
</feature>
<gene>
    <name evidence="13" type="ORF">F4827_004911</name>
</gene>
<dbReference type="EC" id="1.3.1.1" evidence="11"/>
<evidence type="ECO:0000313" key="13">
    <source>
        <dbReference type="EMBL" id="MBB6105046.1"/>
    </source>
</evidence>
<sequence length="464" mass="48124">MSHSAKNTTRSTPGIVAGRISAQELGCQFADVAPPLSGNAAVIASDRCHYCYDAPCVAACPTGIDIPGFIRKIGNGNLKGAARDILSANPLGGMCSRVCPTEILCEGACVRNHQDGEPVQIGALQRHATDFQMAREAAGATPLFHRTSETGRTVAVVGAGPAGLACAHTLALAGHDVSVFDAREKPGGLNEYGIAAYKTVEDFAQKEVAWLLSIGGIELKQGRQLGRDFTLDTLLGEFDAVFIGVGLSGTHALKIEGEALEGVRDAVDFIAQLRESSDLATLPVGRRVVVIGGGNTAIDAAVQSRKLGAERVTLVYRRGSAHMSATGAEQEFARQQGVTIVEWMKPVRITGDGAVEAVEFERTALDANGALQGTGEIERIEADMVLKAIGQKLLPEGLDALQLSAGGARIAVDADGATSLAGVWAGGDCAGHGATDLTVQAVQDGKLAARAIDRWLAAQTGKAA</sequence>
<dbReference type="PRINTS" id="PR00419">
    <property type="entry name" value="ADXRDTASE"/>
</dbReference>
<dbReference type="Proteomes" id="UP000571554">
    <property type="component" value="Unassembled WGS sequence"/>
</dbReference>
<dbReference type="InterPro" id="IPR009051">
    <property type="entry name" value="Helical_ferredxn"/>
</dbReference>
<dbReference type="GO" id="GO:0051536">
    <property type="term" value="F:iron-sulfur cluster binding"/>
    <property type="evidence" value="ECO:0007669"/>
    <property type="project" value="InterPro"/>
</dbReference>
<dbReference type="Gene3D" id="1.10.1060.10">
    <property type="entry name" value="Alpha-helical ferredoxin"/>
    <property type="match status" value="1"/>
</dbReference>
<dbReference type="RefSeq" id="WP_183728365.1">
    <property type="nucleotide sequence ID" value="NZ_JACHBW010000015.1"/>
</dbReference>
<evidence type="ECO:0000256" key="1">
    <source>
        <dbReference type="ARBA" id="ARBA00001917"/>
    </source>
</evidence>
<evidence type="ECO:0000256" key="5">
    <source>
        <dbReference type="ARBA" id="ARBA00030119"/>
    </source>
</evidence>
<dbReference type="Gene3D" id="3.50.50.60">
    <property type="entry name" value="FAD/NAD(P)-binding domain"/>
    <property type="match status" value="2"/>
</dbReference>
<dbReference type="Pfam" id="PF14691">
    <property type="entry name" value="Fer4_20"/>
    <property type="match status" value="1"/>
</dbReference>
<comment type="catalytic activity">
    <reaction evidence="7">
        <text>5,6-dihydrothymine + NAD(+) = thymine + NADH + H(+)</text>
        <dbReference type="Rhea" id="RHEA:28791"/>
        <dbReference type="ChEBI" id="CHEBI:15378"/>
        <dbReference type="ChEBI" id="CHEBI:17821"/>
        <dbReference type="ChEBI" id="CHEBI:27468"/>
        <dbReference type="ChEBI" id="CHEBI:57540"/>
        <dbReference type="ChEBI" id="CHEBI:57945"/>
        <dbReference type="EC" id="1.3.1.1"/>
    </reaction>
</comment>
<keyword evidence="2" id="KW-0285">Flavoprotein</keyword>
<dbReference type="PANTHER" id="PTHR43073:SF2">
    <property type="entry name" value="DIHYDROPYRIMIDINE DEHYDROGENASE [NADP(+)]"/>
    <property type="match status" value="1"/>
</dbReference>
<protein>
    <recommendedName>
        <fullName evidence="11">dihydrouracil dehydrogenase (NAD(+))</fullName>
        <ecNumber evidence="11">1.3.1.1</ecNumber>
    </recommendedName>
    <alternativeName>
        <fullName evidence="6">Dihydrothymine dehydrogenase</fullName>
    </alternativeName>
    <alternativeName>
        <fullName evidence="5">Dihydrouracil dehydrogenase</fullName>
    </alternativeName>
</protein>
<name>A0A7W9U0W3_9BURK</name>
<dbReference type="GO" id="GO:0004159">
    <property type="term" value="F:dihydropyrimidine dehydrogenase (NAD+) activity"/>
    <property type="evidence" value="ECO:0007669"/>
    <property type="project" value="UniProtKB-EC"/>
</dbReference>
<evidence type="ECO:0000256" key="2">
    <source>
        <dbReference type="ARBA" id="ARBA00022630"/>
    </source>
</evidence>
<evidence type="ECO:0000256" key="3">
    <source>
        <dbReference type="ARBA" id="ARBA00022643"/>
    </source>
</evidence>
<comment type="caution">
    <text evidence="13">The sequence shown here is derived from an EMBL/GenBank/DDBJ whole genome shotgun (WGS) entry which is preliminary data.</text>
</comment>
<evidence type="ECO:0000256" key="8">
    <source>
        <dbReference type="ARBA" id="ARBA00048792"/>
    </source>
</evidence>
<accession>A0A7W9U0W3</accession>
<keyword evidence="14" id="KW-1185">Reference proteome</keyword>
<reference evidence="13 14" key="1">
    <citation type="submission" date="2020-08" db="EMBL/GenBank/DDBJ databases">
        <title>Above-ground endophytic microbial communities from plants in different locations in the United States.</title>
        <authorList>
            <person name="Frank C."/>
        </authorList>
    </citation>
    <scope>NUCLEOTIDE SEQUENCE [LARGE SCALE GENOMIC DNA]</scope>
    <source>
        <strain evidence="13 14">WP4_2_2</strain>
    </source>
</reference>
<evidence type="ECO:0000313" key="14">
    <source>
        <dbReference type="Proteomes" id="UP000571554"/>
    </source>
</evidence>
<keyword evidence="4 13" id="KW-0560">Oxidoreductase</keyword>
<evidence type="ECO:0000256" key="6">
    <source>
        <dbReference type="ARBA" id="ARBA00032722"/>
    </source>
</evidence>
<evidence type="ECO:0000256" key="9">
    <source>
        <dbReference type="ARBA" id="ARBA00049578"/>
    </source>
</evidence>
<proteinExistence type="predicted"/>
<evidence type="ECO:0000256" key="10">
    <source>
        <dbReference type="ARBA" id="ARBA00049714"/>
    </source>
</evidence>
<dbReference type="PANTHER" id="PTHR43073">
    <property type="entry name" value="DIHYDROPYRIMIDINE DEHYDROGENASE [NADP(+)]"/>
    <property type="match status" value="1"/>
</dbReference>
<dbReference type="InterPro" id="IPR036188">
    <property type="entry name" value="FAD/NAD-bd_sf"/>
</dbReference>
<dbReference type="Pfam" id="PF07992">
    <property type="entry name" value="Pyr_redox_2"/>
    <property type="match status" value="1"/>
</dbReference>
<comment type="catalytic activity">
    <reaction evidence="8">
        <text>5,6-dihydrouracil + NAD(+) = uracil + NADH + H(+)</text>
        <dbReference type="Rhea" id="RHEA:20189"/>
        <dbReference type="ChEBI" id="CHEBI:15378"/>
        <dbReference type="ChEBI" id="CHEBI:15901"/>
        <dbReference type="ChEBI" id="CHEBI:17568"/>
        <dbReference type="ChEBI" id="CHEBI:57540"/>
        <dbReference type="ChEBI" id="CHEBI:57945"/>
        <dbReference type="EC" id="1.3.1.1"/>
    </reaction>
</comment>
<dbReference type="PROSITE" id="PS51379">
    <property type="entry name" value="4FE4S_FER_2"/>
    <property type="match status" value="1"/>
</dbReference>
<evidence type="ECO:0000256" key="4">
    <source>
        <dbReference type="ARBA" id="ARBA00023002"/>
    </source>
</evidence>
<evidence type="ECO:0000256" key="7">
    <source>
        <dbReference type="ARBA" id="ARBA00047685"/>
    </source>
</evidence>
<evidence type="ECO:0000256" key="11">
    <source>
        <dbReference type="ARBA" id="ARBA00049728"/>
    </source>
</evidence>
<organism evidence="13 14">
    <name type="scientific">Paraburkholderia bannensis</name>
    <dbReference type="NCBI Taxonomy" id="765414"/>
    <lineage>
        <taxon>Bacteria</taxon>
        <taxon>Pseudomonadati</taxon>
        <taxon>Pseudomonadota</taxon>
        <taxon>Betaproteobacteria</taxon>
        <taxon>Burkholderiales</taxon>
        <taxon>Burkholderiaceae</taxon>
        <taxon>Paraburkholderia</taxon>
    </lineage>
</organism>
<dbReference type="InterPro" id="IPR017896">
    <property type="entry name" value="4Fe4S_Fe-S-bd"/>
</dbReference>
<dbReference type="InterPro" id="IPR023753">
    <property type="entry name" value="FAD/NAD-binding_dom"/>
</dbReference>
<evidence type="ECO:0000259" key="12">
    <source>
        <dbReference type="PROSITE" id="PS51379"/>
    </source>
</evidence>
<comment type="subunit">
    <text evidence="10">Heterotetramer of 2 PreA and 2 PreT subunits.</text>
</comment>
<dbReference type="AlphaFoldDB" id="A0A7W9U0W3"/>
<dbReference type="EMBL" id="JACHBW010000015">
    <property type="protein sequence ID" value="MBB6105046.1"/>
    <property type="molecule type" value="Genomic_DNA"/>
</dbReference>
<dbReference type="InterPro" id="IPR028261">
    <property type="entry name" value="DPD_II"/>
</dbReference>
<dbReference type="SUPFAM" id="SSF51971">
    <property type="entry name" value="Nucleotide-binding domain"/>
    <property type="match status" value="1"/>
</dbReference>
<comment type="cofactor">
    <cofactor evidence="1">
        <name>FMN</name>
        <dbReference type="ChEBI" id="CHEBI:58210"/>
    </cofactor>
</comment>
<dbReference type="SUPFAM" id="SSF46548">
    <property type="entry name" value="alpha-helical ferredoxin"/>
    <property type="match status" value="1"/>
</dbReference>
<keyword evidence="3" id="KW-0288">FMN</keyword>